<reference evidence="1 2" key="1">
    <citation type="journal article" date="2006" name="Science">
        <title>The genome of black cottonwood, Populus trichocarpa (Torr. &amp; Gray).</title>
        <authorList>
            <person name="Tuskan G.A."/>
            <person name="Difazio S."/>
            <person name="Jansson S."/>
            <person name="Bohlmann J."/>
            <person name="Grigoriev I."/>
            <person name="Hellsten U."/>
            <person name="Putnam N."/>
            <person name="Ralph S."/>
            <person name="Rombauts S."/>
            <person name="Salamov A."/>
            <person name="Schein J."/>
            <person name="Sterck L."/>
            <person name="Aerts A."/>
            <person name="Bhalerao R.R."/>
            <person name="Bhalerao R.P."/>
            <person name="Blaudez D."/>
            <person name="Boerjan W."/>
            <person name="Brun A."/>
            <person name="Brunner A."/>
            <person name="Busov V."/>
            <person name="Campbell M."/>
            <person name="Carlson J."/>
            <person name="Chalot M."/>
            <person name="Chapman J."/>
            <person name="Chen G.L."/>
            <person name="Cooper D."/>
            <person name="Coutinho P.M."/>
            <person name="Couturier J."/>
            <person name="Covert S."/>
            <person name="Cronk Q."/>
            <person name="Cunningham R."/>
            <person name="Davis J."/>
            <person name="Degroeve S."/>
            <person name="Dejardin A."/>
            <person name="Depamphilis C."/>
            <person name="Detter J."/>
            <person name="Dirks B."/>
            <person name="Dubchak I."/>
            <person name="Duplessis S."/>
            <person name="Ehlting J."/>
            <person name="Ellis B."/>
            <person name="Gendler K."/>
            <person name="Goodstein D."/>
            <person name="Gribskov M."/>
            <person name="Grimwood J."/>
            <person name="Groover A."/>
            <person name="Gunter L."/>
            <person name="Hamberger B."/>
            <person name="Heinze B."/>
            <person name="Helariutta Y."/>
            <person name="Henrissat B."/>
            <person name="Holligan D."/>
            <person name="Holt R."/>
            <person name="Huang W."/>
            <person name="Islam-Faridi N."/>
            <person name="Jones S."/>
            <person name="Jones-Rhoades M."/>
            <person name="Jorgensen R."/>
            <person name="Joshi C."/>
            <person name="Kangasjarvi J."/>
            <person name="Karlsson J."/>
            <person name="Kelleher C."/>
            <person name="Kirkpatrick R."/>
            <person name="Kirst M."/>
            <person name="Kohler A."/>
            <person name="Kalluri U."/>
            <person name="Larimer F."/>
            <person name="Leebens-Mack J."/>
            <person name="Leple J.C."/>
            <person name="Locascio P."/>
            <person name="Lou Y."/>
            <person name="Lucas S."/>
            <person name="Martin F."/>
            <person name="Montanini B."/>
            <person name="Napoli C."/>
            <person name="Nelson D.R."/>
            <person name="Nelson C."/>
            <person name="Nieminen K."/>
            <person name="Nilsson O."/>
            <person name="Pereda V."/>
            <person name="Peter G."/>
            <person name="Philippe R."/>
            <person name="Pilate G."/>
            <person name="Poliakov A."/>
            <person name="Razumovskaya J."/>
            <person name="Richardson P."/>
            <person name="Rinaldi C."/>
            <person name="Ritland K."/>
            <person name="Rouze P."/>
            <person name="Ryaboy D."/>
            <person name="Schmutz J."/>
            <person name="Schrader J."/>
            <person name="Segerman B."/>
            <person name="Shin H."/>
            <person name="Siddiqui A."/>
            <person name="Sterky F."/>
            <person name="Terry A."/>
            <person name="Tsai C.J."/>
            <person name="Uberbacher E."/>
            <person name="Unneberg P."/>
            <person name="Vahala J."/>
            <person name="Wall K."/>
            <person name="Wessler S."/>
            <person name="Yang G."/>
            <person name="Yin T."/>
            <person name="Douglas C."/>
            <person name="Marra M."/>
            <person name="Sandberg G."/>
            <person name="Van de Peer Y."/>
            <person name="Rokhsar D."/>
        </authorList>
    </citation>
    <scope>NUCLEOTIDE SEQUENCE [LARGE SCALE GENOMIC DNA]</scope>
    <source>
        <strain evidence="2">cv. Nisqually</strain>
    </source>
</reference>
<evidence type="ECO:0000313" key="2">
    <source>
        <dbReference type="Proteomes" id="UP000006729"/>
    </source>
</evidence>
<protein>
    <submittedName>
        <fullName evidence="1">Uncharacterized protein</fullName>
    </submittedName>
</protein>
<dbReference type="EMBL" id="CM009301">
    <property type="protein sequence ID" value="KAI9384802.1"/>
    <property type="molecule type" value="Genomic_DNA"/>
</dbReference>
<comment type="caution">
    <text evidence="1">The sequence shown here is derived from an EMBL/GenBank/DDBJ whole genome shotgun (WGS) entry which is preliminary data.</text>
</comment>
<dbReference type="Proteomes" id="UP000006729">
    <property type="component" value="Chromosome 12"/>
</dbReference>
<gene>
    <name evidence="1" type="ORF">POPTR_012G114166v4</name>
</gene>
<keyword evidence="2" id="KW-1185">Reference proteome</keyword>
<proteinExistence type="predicted"/>
<organism evidence="1 2">
    <name type="scientific">Populus trichocarpa</name>
    <name type="common">Western balsam poplar</name>
    <name type="synonym">Populus balsamifera subsp. trichocarpa</name>
    <dbReference type="NCBI Taxonomy" id="3694"/>
    <lineage>
        <taxon>Eukaryota</taxon>
        <taxon>Viridiplantae</taxon>
        <taxon>Streptophyta</taxon>
        <taxon>Embryophyta</taxon>
        <taxon>Tracheophyta</taxon>
        <taxon>Spermatophyta</taxon>
        <taxon>Magnoliopsida</taxon>
        <taxon>eudicotyledons</taxon>
        <taxon>Gunneridae</taxon>
        <taxon>Pentapetalae</taxon>
        <taxon>rosids</taxon>
        <taxon>fabids</taxon>
        <taxon>Malpighiales</taxon>
        <taxon>Salicaceae</taxon>
        <taxon>Saliceae</taxon>
        <taxon>Populus</taxon>
    </lineage>
</organism>
<sequence>MTEPVDRGLLPLLYLLMPAVKVTVACNKGNNTQQQLILILLFCRSASLVWFFFSVRCSFLLPQWKICCRGADRSAAFVLMGRRSPGLWGWRLVVRLCRLLELGERLEEVCPLLSLCSCWSGESRRRRWLASVEKTPLQGWWGGDEEDGGGCCRRPVCG</sequence>
<evidence type="ECO:0000313" key="1">
    <source>
        <dbReference type="EMBL" id="KAI9384802.1"/>
    </source>
</evidence>
<name>A0ACC0S6I0_POPTR</name>
<accession>A0ACC0S6I0</accession>